<dbReference type="InterPro" id="IPR023214">
    <property type="entry name" value="HAD_sf"/>
</dbReference>
<keyword evidence="2" id="KW-0378">Hydrolase</keyword>
<dbReference type="InterPro" id="IPR036412">
    <property type="entry name" value="HAD-like_sf"/>
</dbReference>
<evidence type="ECO:0000313" key="3">
    <source>
        <dbReference type="Proteomes" id="UP001059617"/>
    </source>
</evidence>
<evidence type="ECO:0000313" key="2">
    <source>
        <dbReference type="EMBL" id="UWP80350.1"/>
    </source>
</evidence>
<evidence type="ECO:0000256" key="1">
    <source>
        <dbReference type="SAM" id="MobiDB-lite"/>
    </source>
</evidence>
<feature type="region of interest" description="Disordered" evidence="1">
    <location>
        <begin position="274"/>
        <end position="297"/>
    </location>
</feature>
<feature type="region of interest" description="Disordered" evidence="1">
    <location>
        <begin position="326"/>
        <end position="355"/>
    </location>
</feature>
<feature type="compositionally biased region" description="Low complexity" evidence="1">
    <location>
        <begin position="286"/>
        <end position="297"/>
    </location>
</feature>
<dbReference type="RefSeq" id="WP_259858109.1">
    <property type="nucleotide sequence ID" value="NZ_BAAAST010000009.1"/>
</dbReference>
<proteinExistence type="predicted"/>
<gene>
    <name evidence="2" type="ORF">Dfulv_35040</name>
</gene>
<reference evidence="2" key="1">
    <citation type="submission" date="2021-04" db="EMBL/GenBank/DDBJ databases">
        <authorList>
            <person name="Hartkoorn R.C."/>
            <person name="Beaudoing E."/>
            <person name="Hot D."/>
        </authorList>
    </citation>
    <scope>NUCLEOTIDE SEQUENCE</scope>
    <source>
        <strain evidence="2">NRRL B-16292</strain>
    </source>
</reference>
<dbReference type="Proteomes" id="UP001059617">
    <property type="component" value="Chromosome"/>
</dbReference>
<dbReference type="EMBL" id="CP073720">
    <property type="protein sequence ID" value="UWP80350.1"/>
    <property type="molecule type" value="Genomic_DNA"/>
</dbReference>
<dbReference type="Gene3D" id="3.40.50.1000">
    <property type="entry name" value="HAD superfamily/HAD-like"/>
    <property type="match status" value="1"/>
</dbReference>
<keyword evidence="3" id="KW-1185">Reference proteome</keyword>
<dbReference type="GO" id="GO:0016787">
    <property type="term" value="F:hydrolase activity"/>
    <property type="evidence" value="ECO:0007669"/>
    <property type="project" value="UniProtKB-KW"/>
</dbReference>
<sequence>MTVASDLDRTLIYSRSAIGPDAEEDQLHLVEMYEGRPQSFYTRNTHRLLEALRTVAEFVPATTRTVAQYRRITWATEPAYAVTSNGGRILADGRVDDDWSAWIAGVLAQECASFAEIGEHVRTAANQEGVRGWHEADGMFHYTVVDSARLPSGLIADLTGWCGERGWTVSMQGRKLYCVPRPLTKAAAVAEVHRRRGGRRLLAAGDSILDAELLASADAAIRPAHGELHRLDWCCPGLTVTVRSGILGGEDIAAWFLAAAASTDSGVPQPPCAALNAPSEPNRYARPTCTSRRSTSTPDVRTLARHCVRPACGQYTGPYCPTTFATGPVAGDETSDRGGESTGSAGPCRGRRDNA</sequence>
<protein>
    <submittedName>
        <fullName evidence="2">HAD family hydrolase</fullName>
    </submittedName>
</protein>
<organism evidence="2 3">
    <name type="scientific">Dactylosporangium fulvum</name>
    <dbReference type="NCBI Taxonomy" id="53359"/>
    <lineage>
        <taxon>Bacteria</taxon>
        <taxon>Bacillati</taxon>
        <taxon>Actinomycetota</taxon>
        <taxon>Actinomycetes</taxon>
        <taxon>Micromonosporales</taxon>
        <taxon>Micromonosporaceae</taxon>
        <taxon>Dactylosporangium</taxon>
    </lineage>
</organism>
<dbReference type="SUPFAM" id="SSF56784">
    <property type="entry name" value="HAD-like"/>
    <property type="match status" value="1"/>
</dbReference>
<accession>A0ABY5VS11</accession>
<reference evidence="2" key="2">
    <citation type="submission" date="2022-09" db="EMBL/GenBank/DDBJ databases">
        <title>Biosynthetic gene clusters of Dactylosporangioum fulvum.</title>
        <authorList>
            <person name="Caradec T."/>
        </authorList>
    </citation>
    <scope>NUCLEOTIDE SEQUENCE</scope>
    <source>
        <strain evidence="2">NRRL B-16292</strain>
    </source>
</reference>
<name>A0ABY5VS11_9ACTN</name>